<protein>
    <submittedName>
        <fullName evidence="1">Prophage MuMc02, F protein</fullName>
    </submittedName>
</protein>
<evidence type="ECO:0000313" key="1">
    <source>
        <dbReference type="EMBL" id="ADE40665.1"/>
    </source>
</evidence>
<reference evidence="1 2" key="1">
    <citation type="journal article" date="2010" name="J. Bacteriol.">
        <title>Complete genome sequence of "Candidatus Puniceispirillum marinum" IMCC1322, a representative of the SAR116 clade in the Alphaproteobacteria.</title>
        <authorList>
            <person name="Oh H.M."/>
            <person name="Kwon K.K."/>
            <person name="Kang I."/>
            <person name="Kang S.G."/>
            <person name="Lee J.H."/>
            <person name="Kim S.J."/>
            <person name="Cho J.C."/>
        </authorList>
    </citation>
    <scope>NUCLEOTIDE SEQUENCE [LARGE SCALE GENOMIC DNA]</scope>
    <source>
        <strain evidence="1 2">IMCC1322</strain>
    </source>
</reference>
<keyword evidence="2" id="KW-1185">Reference proteome</keyword>
<evidence type="ECO:0000313" key="2">
    <source>
        <dbReference type="Proteomes" id="UP000007460"/>
    </source>
</evidence>
<dbReference type="Proteomes" id="UP000007460">
    <property type="component" value="Chromosome"/>
</dbReference>
<gene>
    <name evidence="1" type="ordered locus">SAR116_2423</name>
</gene>
<proteinExistence type="predicted"/>
<dbReference type="KEGG" id="apb:SAR116_2423"/>
<sequence length="228" mass="23513">MRGLSGTIGKRAGGAEMRVKMRAHGSIQLVKGYVMTQRIKRGDARIGDAAGDNRVKGGQIGCQIDSDAMPADPAADAHADGGDLVIAGEAVAIMHPYAGQPRAPRASDAKITDDIDDPAFERMHIGADVATTGGQIKHDIGDTLTRAMICPLPAASGAMRGGGGIGDQQISITRRSATGIDGGMFEQPYGLSRARSADRGIMRGHGFDDGQIGLKAGKALPCHGGCAR</sequence>
<organism evidence="1 2">
    <name type="scientific">Puniceispirillum marinum (strain IMCC1322)</name>
    <dbReference type="NCBI Taxonomy" id="488538"/>
    <lineage>
        <taxon>Bacteria</taxon>
        <taxon>Pseudomonadati</taxon>
        <taxon>Pseudomonadota</taxon>
        <taxon>Alphaproteobacteria</taxon>
        <taxon>Candidatus Puniceispirillales</taxon>
        <taxon>Candidatus Puniceispirillaceae</taxon>
        <taxon>Candidatus Puniceispirillum</taxon>
    </lineage>
</organism>
<name>D5BQE7_PUNMI</name>
<dbReference type="AlphaFoldDB" id="D5BQE7"/>
<dbReference type="EMBL" id="CP001751">
    <property type="protein sequence ID" value="ADE40665.1"/>
    <property type="molecule type" value="Genomic_DNA"/>
</dbReference>
<accession>D5BQE7</accession>
<dbReference type="HOGENOM" id="CLU_1214013_0_0_5"/>